<evidence type="ECO:0000313" key="1">
    <source>
        <dbReference type="EMBL" id="KAF2404975.1"/>
    </source>
</evidence>
<reference evidence="1" key="1">
    <citation type="journal article" date="2020" name="Stud. Mycol.">
        <title>101 Dothideomycetes genomes: a test case for predicting lifestyles and emergence of pathogens.</title>
        <authorList>
            <person name="Haridas S."/>
            <person name="Albert R."/>
            <person name="Binder M."/>
            <person name="Bloem J."/>
            <person name="Labutti K."/>
            <person name="Salamov A."/>
            <person name="Andreopoulos B."/>
            <person name="Baker S."/>
            <person name="Barry K."/>
            <person name="Bills G."/>
            <person name="Bluhm B."/>
            <person name="Cannon C."/>
            <person name="Castanera R."/>
            <person name="Culley D."/>
            <person name="Daum C."/>
            <person name="Ezra D."/>
            <person name="Gonzalez J."/>
            <person name="Henrissat B."/>
            <person name="Kuo A."/>
            <person name="Liang C."/>
            <person name="Lipzen A."/>
            <person name="Lutzoni F."/>
            <person name="Magnuson J."/>
            <person name="Mondo S."/>
            <person name="Nolan M."/>
            <person name="Ohm R."/>
            <person name="Pangilinan J."/>
            <person name="Park H.-J."/>
            <person name="Ramirez L."/>
            <person name="Alfaro M."/>
            <person name="Sun H."/>
            <person name="Tritt A."/>
            <person name="Yoshinaga Y."/>
            <person name="Zwiers L.-H."/>
            <person name="Turgeon B."/>
            <person name="Goodwin S."/>
            <person name="Spatafora J."/>
            <person name="Crous P."/>
            <person name="Grigoriev I."/>
        </authorList>
    </citation>
    <scope>NUCLEOTIDE SEQUENCE</scope>
    <source>
        <strain evidence="1">CBS 262.69</strain>
    </source>
</reference>
<name>A0A6G1IAG2_9PEZI</name>
<evidence type="ECO:0000313" key="2">
    <source>
        <dbReference type="Proteomes" id="UP000799640"/>
    </source>
</evidence>
<proteinExistence type="predicted"/>
<gene>
    <name evidence="1" type="ORF">EJ06DRAFT_6133</name>
</gene>
<dbReference type="Proteomes" id="UP000799640">
    <property type="component" value="Unassembled WGS sequence"/>
</dbReference>
<dbReference type="AlphaFoldDB" id="A0A6G1IAG2"/>
<keyword evidence="2" id="KW-1185">Reference proteome</keyword>
<protein>
    <recommendedName>
        <fullName evidence="3">Fibrinogen C-terminal domain-containing protein</fullName>
    </recommendedName>
</protein>
<organism evidence="1 2">
    <name type="scientific">Trichodelitschia bisporula</name>
    <dbReference type="NCBI Taxonomy" id="703511"/>
    <lineage>
        <taxon>Eukaryota</taxon>
        <taxon>Fungi</taxon>
        <taxon>Dikarya</taxon>
        <taxon>Ascomycota</taxon>
        <taxon>Pezizomycotina</taxon>
        <taxon>Dothideomycetes</taxon>
        <taxon>Dothideomycetes incertae sedis</taxon>
        <taxon>Phaeotrichales</taxon>
        <taxon>Phaeotrichaceae</taxon>
        <taxon>Trichodelitschia</taxon>
    </lineage>
</organism>
<accession>A0A6G1IAG2</accession>
<sequence length="113" mass="12561">MGWRFRWTTMVSLHTRRYQLSDPARRYDGQGDACLYELGSGWWYNSLSGSSSHLQVLFMDGRGTALYDGGYTGMALWKCMAYSGLCTMSEMACSRFYGLMGSKKDGIACTGGA</sequence>
<evidence type="ECO:0008006" key="3">
    <source>
        <dbReference type="Google" id="ProtNLM"/>
    </source>
</evidence>
<dbReference type="EMBL" id="ML996687">
    <property type="protein sequence ID" value="KAF2404975.1"/>
    <property type="molecule type" value="Genomic_DNA"/>
</dbReference>